<reference evidence="7 8" key="1">
    <citation type="journal article" date="2019" name="Int. J. Syst. Evol. Microbiol.">
        <title>The Global Catalogue of Microorganisms (GCM) 10K type strain sequencing project: providing services to taxonomists for standard genome sequencing and annotation.</title>
        <authorList>
            <consortium name="The Broad Institute Genomics Platform"/>
            <consortium name="The Broad Institute Genome Sequencing Center for Infectious Disease"/>
            <person name="Wu L."/>
            <person name="Ma J."/>
        </authorList>
    </citation>
    <scope>NUCLEOTIDE SEQUENCE [LARGE SCALE GENOMIC DNA]</scope>
    <source>
        <strain evidence="7 8">GX26</strain>
    </source>
</reference>
<feature type="domain" description="ACP-type MB" evidence="6">
    <location>
        <begin position="161"/>
        <end position="191"/>
    </location>
</feature>
<dbReference type="PROSITE" id="PS51371">
    <property type="entry name" value="CBS"/>
    <property type="match status" value="2"/>
</dbReference>
<feature type="binding site" evidence="3">
    <location>
        <position position="185"/>
    </location>
    <ligand>
        <name>Fe cation</name>
        <dbReference type="ChEBI" id="CHEBI:24875"/>
    </ligand>
</feature>
<feature type="binding site" evidence="3">
    <location>
        <position position="166"/>
    </location>
    <ligand>
        <name>Zn(2+)</name>
        <dbReference type="ChEBI" id="CHEBI:29105"/>
    </ligand>
</feature>
<feature type="region of interest" description="Disordered" evidence="4">
    <location>
        <begin position="125"/>
        <end position="159"/>
    </location>
</feature>
<evidence type="ECO:0000256" key="2">
    <source>
        <dbReference type="PROSITE-ProRule" id="PRU00703"/>
    </source>
</evidence>
<keyword evidence="1 2" id="KW-0129">CBS domain</keyword>
<feature type="binding site" evidence="3">
    <location>
        <position position="169"/>
    </location>
    <ligand>
        <name>Fe cation</name>
        <dbReference type="ChEBI" id="CHEBI:24875"/>
    </ligand>
</feature>
<comment type="caution">
    <text evidence="7">The sequence shown here is derived from an EMBL/GenBank/DDBJ whole genome shotgun (WGS) entry which is preliminary data.</text>
</comment>
<protein>
    <submittedName>
        <fullName evidence="7">Cyclic nucleotide-binding/CBS domain-containing protein</fullName>
    </submittedName>
</protein>
<name>A0ABD5VI41_9EURY</name>
<dbReference type="EMBL" id="JBHSXN010000002">
    <property type="protein sequence ID" value="MFC6953373.1"/>
    <property type="molecule type" value="Genomic_DNA"/>
</dbReference>
<organism evidence="7 8">
    <name type="scientific">Halorubellus litoreus</name>
    <dbReference type="NCBI Taxonomy" id="755308"/>
    <lineage>
        <taxon>Archaea</taxon>
        <taxon>Methanobacteriati</taxon>
        <taxon>Methanobacteriota</taxon>
        <taxon>Stenosarchaea group</taxon>
        <taxon>Halobacteria</taxon>
        <taxon>Halobacteriales</taxon>
        <taxon>Halorubellaceae</taxon>
        <taxon>Halorubellus</taxon>
    </lineage>
</organism>
<keyword evidence="3" id="KW-0862">Zinc</keyword>
<dbReference type="Proteomes" id="UP001596395">
    <property type="component" value="Unassembled WGS sequence"/>
</dbReference>
<keyword evidence="3" id="KW-0479">Metal-binding</keyword>
<feature type="binding site" evidence="3">
    <location>
        <position position="169"/>
    </location>
    <ligand>
        <name>Zn(2+)</name>
        <dbReference type="ChEBI" id="CHEBI:29105"/>
    </ligand>
</feature>
<dbReference type="AlphaFoldDB" id="A0ABD5VI41"/>
<evidence type="ECO:0000256" key="1">
    <source>
        <dbReference type="ARBA" id="ARBA00023122"/>
    </source>
</evidence>
<dbReference type="SMART" id="SM00116">
    <property type="entry name" value="CBS"/>
    <property type="match status" value="2"/>
</dbReference>
<dbReference type="InterPro" id="IPR044065">
    <property type="entry name" value="ACP_MB"/>
</dbReference>
<dbReference type="RefSeq" id="WP_336350334.1">
    <property type="nucleotide sequence ID" value="NZ_JAZAQL010000002.1"/>
</dbReference>
<feature type="domain" description="CBS" evidence="5">
    <location>
        <begin position="11"/>
        <end position="67"/>
    </location>
</feature>
<sequence length="191" mass="19977">MNADVSIRDVAARNFVGVTETDSVNGAAKLMYEDDASCAVVLRGSEPVGIVTERDVVGLIAEDGDPMNTEVSVVMSDPVVTIDAEESLALAAERMGTETIRHLVVTAGDELFGVLAADDVLSARSATAPRNDEPTAGDLVENGGMPVADDRSQPAEDATYDPQSICEVCGSLSDTLTDRNGQLVCDNCLDV</sequence>
<dbReference type="PANTHER" id="PTHR43080">
    <property type="entry name" value="CBS DOMAIN-CONTAINING PROTEIN CBSX3, MITOCHONDRIAL"/>
    <property type="match status" value="1"/>
</dbReference>
<dbReference type="PROSITE" id="PS51901">
    <property type="entry name" value="ACP_MB"/>
    <property type="match status" value="1"/>
</dbReference>
<feature type="binding site" evidence="3">
    <location>
        <position position="185"/>
    </location>
    <ligand>
        <name>Zn(2+)</name>
        <dbReference type="ChEBI" id="CHEBI:29105"/>
    </ligand>
</feature>
<feature type="binding site" evidence="3">
    <location>
        <position position="188"/>
    </location>
    <ligand>
        <name>Fe cation</name>
        <dbReference type="ChEBI" id="CHEBI:24875"/>
    </ligand>
</feature>
<evidence type="ECO:0000313" key="8">
    <source>
        <dbReference type="Proteomes" id="UP001596395"/>
    </source>
</evidence>
<feature type="binding site" evidence="3">
    <location>
        <position position="188"/>
    </location>
    <ligand>
        <name>Zn(2+)</name>
        <dbReference type="ChEBI" id="CHEBI:29105"/>
    </ligand>
</feature>
<evidence type="ECO:0000259" key="6">
    <source>
        <dbReference type="PROSITE" id="PS51901"/>
    </source>
</evidence>
<dbReference type="InterPro" id="IPR000644">
    <property type="entry name" value="CBS_dom"/>
</dbReference>
<dbReference type="GO" id="GO:0046872">
    <property type="term" value="F:metal ion binding"/>
    <property type="evidence" value="ECO:0007669"/>
    <property type="project" value="UniProtKB-KW"/>
</dbReference>
<keyword evidence="3" id="KW-0408">Iron</keyword>
<feature type="domain" description="CBS" evidence="5">
    <location>
        <begin position="75"/>
        <end position="133"/>
    </location>
</feature>
<dbReference type="InterPro" id="IPR051257">
    <property type="entry name" value="Diverse_CBS-Domain"/>
</dbReference>
<accession>A0ABD5VI41</accession>
<keyword evidence="8" id="KW-1185">Reference proteome</keyword>
<dbReference type="InterPro" id="IPR046342">
    <property type="entry name" value="CBS_dom_sf"/>
</dbReference>
<proteinExistence type="predicted"/>
<evidence type="ECO:0000313" key="7">
    <source>
        <dbReference type="EMBL" id="MFC6953373.1"/>
    </source>
</evidence>
<evidence type="ECO:0000259" key="5">
    <source>
        <dbReference type="PROSITE" id="PS51371"/>
    </source>
</evidence>
<gene>
    <name evidence="7" type="ORF">ACFQGB_10910</name>
</gene>
<dbReference type="Pfam" id="PF00571">
    <property type="entry name" value="CBS"/>
    <property type="match status" value="2"/>
</dbReference>
<dbReference type="SUPFAM" id="SSF54631">
    <property type="entry name" value="CBS-domain pair"/>
    <property type="match status" value="1"/>
</dbReference>
<evidence type="ECO:0000256" key="4">
    <source>
        <dbReference type="SAM" id="MobiDB-lite"/>
    </source>
</evidence>
<evidence type="ECO:0000256" key="3">
    <source>
        <dbReference type="PROSITE-ProRule" id="PRU01249"/>
    </source>
</evidence>
<dbReference type="PANTHER" id="PTHR43080:SF2">
    <property type="entry name" value="CBS DOMAIN-CONTAINING PROTEIN"/>
    <property type="match status" value="1"/>
</dbReference>
<feature type="binding site" evidence="3">
    <location>
        <position position="166"/>
    </location>
    <ligand>
        <name>Fe cation</name>
        <dbReference type="ChEBI" id="CHEBI:24875"/>
    </ligand>
</feature>
<dbReference type="Gene3D" id="3.10.580.10">
    <property type="entry name" value="CBS-domain"/>
    <property type="match status" value="1"/>
</dbReference>